<dbReference type="AlphaFoldDB" id="A0A7S2RUF0"/>
<feature type="compositionally biased region" description="Gly residues" evidence="1">
    <location>
        <begin position="262"/>
        <end position="276"/>
    </location>
</feature>
<feature type="compositionally biased region" description="Basic residues" evidence="1">
    <location>
        <begin position="1"/>
        <end position="11"/>
    </location>
</feature>
<feature type="region of interest" description="Disordered" evidence="1">
    <location>
        <begin position="1"/>
        <end position="22"/>
    </location>
</feature>
<gene>
    <name evidence="2" type="ORF">RMAR1173_LOCUS8093</name>
</gene>
<dbReference type="EMBL" id="HBHJ01012389">
    <property type="protein sequence ID" value="CAD9680926.1"/>
    <property type="molecule type" value="Transcribed_RNA"/>
</dbReference>
<accession>A0A7S2RUF0</accession>
<evidence type="ECO:0000313" key="2">
    <source>
        <dbReference type="EMBL" id="CAD9680926.1"/>
    </source>
</evidence>
<organism evidence="2">
    <name type="scientific">Rhizochromulina marina</name>
    <dbReference type="NCBI Taxonomy" id="1034831"/>
    <lineage>
        <taxon>Eukaryota</taxon>
        <taxon>Sar</taxon>
        <taxon>Stramenopiles</taxon>
        <taxon>Ochrophyta</taxon>
        <taxon>Dictyochophyceae</taxon>
        <taxon>Rhizochromulinales</taxon>
        <taxon>Rhizochromulina</taxon>
    </lineage>
</organism>
<proteinExistence type="predicted"/>
<name>A0A7S2RUF0_9STRA</name>
<protein>
    <submittedName>
        <fullName evidence="2">Uncharacterized protein</fullName>
    </submittedName>
</protein>
<reference evidence="2" key="1">
    <citation type="submission" date="2021-01" db="EMBL/GenBank/DDBJ databases">
        <authorList>
            <person name="Corre E."/>
            <person name="Pelletier E."/>
            <person name="Niang G."/>
            <person name="Scheremetjew M."/>
            <person name="Finn R."/>
            <person name="Kale V."/>
            <person name="Holt S."/>
            <person name="Cochrane G."/>
            <person name="Meng A."/>
            <person name="Brown T."/>
            <person name="Cohen L."/>
        </authorList>
    </citation>
    <scope>NUCLEOTIDE SEQUENCE</scope>
    <source>
        <strain evidence="2">CCMP1243</strain>
    </source>
</reference>
<feature type="region of interest" description="Disordered" evidence="1">
    <location>
        <begin position="262"/>
        <end position="289"/>
    </location>
</feature>
<sequence>MRWRMRRRRRQRDQDDEEGGSGCVSWNSLSVCLTAAVLGLGALYVLSPAAVGFQEASSPPSQVTTIVFQAGSDLAAEQRRIRRPFDSVHLTWQPHGDSTDTWILQSGMALSHEAQHVHKPKQIISVFGLEESGSDLVSKTIAHALGMAPFGTWAGNGSLRTSRTVLQHLPLPWGGNCDSDSDVVQTLNVFDSLTMEELIVPPRFFVNITTHVRHLKVSIALQETEACFLIFPLSTPHSPAPTFDAFMRWKCLNRLASEKGAAGQGPGGISDAGGHGQPHPQTGASHVQHTRNDSRGFFLSQQGTCNI</sequence>
<evidence type="ECO:0000256" key="1">
    <source>
        <dbReference type="SAM" id="MobiDB-lite"/>
    </source>
</evidence>